<evidence type="ECO:0000313" key="4">
    <source>
        <dbReference type="Proteomes" id="UP000305539"/>
    </source>
</evidence>
<keyword evidence="2" id="KW-0732">Signal</keyword>
<sequence length="465" mass="47325">MKRTLIAAAVLAIATSSAFAHDRDKDSFIFNYTAVGERVGIEGWVALFGCVNVSSTAGAVIQNNQSVWANVDLDPLSGSYTKGSVTTTFDVSHSSVSGSGSKSSTEWSNSFYASKEASGYSKSSSYSYSEKSKEASGGGYNYSEQNASIGGWFSKEKESSGAHISAGGKAGGVVTTFSDNDPGHTVNGFHAQGGFSAGYKASSYENESGIHGKFNAAEGSGERNSWSYENESGSGSQSYSEKSSGYEVESMKSRESEGKSWSFSKNIDESSVSVSGSVTTYIDTRDPTTLTATTGDNAGSGISGNLGLNITEGVDNAQSNDVSLAAVDVGDVFGNAQIFSNQSTGGKAHVDKYVFNASIGDNSLGQVSGNVGVNVASGVGNAQNNSLAASTSMVSPGSASAVAMVATDDNDQKAGMDFSGSMGGTARLGASSLQGAQGNIGINIAGGAGNVQHNGLAIASTSMSH</sequence>
<proteinExistence type="predicted"/>
<feature type="region of interest" description="Disordered" evidence="1">
    <location>
        <begin position="215"/>
        <end position="263"/>
    </location>
</feature>
<organism evidence="3 4">
    <name type="scientific">Trinickia terrae</name>
    <dbReference type="NCBI Taxonomy" id="2571161"/>
    <lineage>
        <taxon>Bacteria</taxon>
        <taxon>Pseudomonadati</taxon>
        <taxon>Pseudomonadota</taxon>
        <taxon>Betaproteobacteria</taxon>
        <taxon>Burkholderiales</taxon>
        <taxon>Burkholderiaceae</taxon>
        <taxon>Trinickia</taxon>
    </lineage>
</organism>
<comment type="caution">
    <text evidence="3">The sequence shown here is derived from an EMBL/GenBank/DDBJ whole genome shotgun (WGS) entry which is preliminary data.</text>
</comment>
<protein>
    <recommendedName>
        <fullName evidence="5">Cell wall anchor protein</fullName>
    </recommendedName>
</protein>
<dbReference type="Proteomes" id="UP000305539">
    <property type="component" value="Unassembled WGS sequence"/>
</dbReference>
<gene>
    <name evidence="3" type="ORF">FAZ69_23185</name>
</gene>
<dbReference type="EMBL" id="SWJE01000013">
    <property type="protein sequence ID" value="TKC83927.1"/>
    <property type="molecule type" value="Genomic_DNA"/>
</dbReference>
<dbReference type="RefSeq" id="WP_136897429.1">
    <property type="nucleotide sequence ID" value="NZ_SWJE01000013.1"/>
</dbReference>
<dbReference type="OrthoDB" id="9113307at2"/>
<evidence type="ECO:0000313" key="3">
    <source>
        <dbReference type="EMBL" id="TKC83927.1"/>
    </source>
</evidence>
<feature type="chain" id="PRO_5020854681" description="Cell wall anchor protein" evidence="2">
    <location>
        <begin position="21"/>
        <end position="465"/>
    </location>
</feature>
<name>A0A4U1HUZ5_9BURK</name>
<feature type="compositionally biased region" description="Low complexity" evidence="1">
    <location>
        <begin position="227"/>
        <end position="247"/>
    </location>
</feature>
<evidence type="ECO:0008006" key="5">
    <source>
        <dbReference type="Google" id="ProtNLM"/>
    </source>
</evidence>
<evidence type="ECO:0000256" key="2">
    <source>
        <dbReference type="SAM" id="SignalP"/>
    </source>
</evidence>
<feature type="compositionally biased region" description="Basic and acidic residues" evidence="1">
    <location>
        <begin position="249"/>
        <end position="258"/>
    </location>
</feature>
<feature type="signal peptide" evidence="2">
    <location>
        <begin position="1"/>
        <end position="20"/>
    </location>
</feature>
<keyword evidence="4" id="KW-1185">Reference proteome</keyword>
<evidence type="ECO:0000256" key="1">
    <source>
        <dbReference type="SAM" id="MobiDB-lite"/>
    </source>
</evidence>
<reference evidence="3 4" key="1">
    <citation type="submission" date="2019-04" db="EMBL/GenBank/DDBJ databases">
        <title>Trinickia sp. 7GSK02, isolated from subtropical forest soil.</title>
        <authorList>
            <person name="Gao Z.-H."/>
            <person name="Qiu L.-H."/>
        </authorList>
    </citation>
    <scope>NUCLEOTIDE SEQUENCE [LARGE SCALE GENOMIC DNA]</scope>
    <source>
        <strain evidence="3 4">7GSK02</strain>
    </source>
</reference>
<accession>A0A4U1HUZ5</accession>
<dbReference type="AlphaFoldDB" id="A0A4U1HUZ5"/>